<organism evidence="3 5">
    <name type="scientific">Candidatus Chlorohelix allophototropha</name>
    <dbReference type="NCBI Taxonomy" id="3003348"/>
    <lineage>
        <taxon>Bacteria</taxon>
        <taxon>Bacillati</taxon>
        <taxon>Chloroflexota</taxon>
        <taxon>Chloroflexia</taxon>
        <taxon>Candidatus Chloroheliales</taxon>
        <taxon>Candidatus Chloroheliaceae</taxon>
        <taxon>Candidatus Chlorohelix</taxon>
    </lineage>
</organism>
<evidence type="ECO:0000313" key="3">
    <source>
        <dbReference type="EMBL" id="NWJ47407.1"/>
    </source>
</evidence>
<gene>
    <name evidence="3" type="ORF">HXX08_16230</name>
    <name evidence="4" type="ORF">OZ401_002927</name>
</gene>
<keyword evidence="2" id="KW-0472">Membrane</keyword>
<feature type="transmembrane region" description="Helical" evidence="2">
    <location>
        <begin position="90"/>
        <end position="111"/>
    </location>
</feature>
<dbReference type="Proteomes" id="UP001431572">
    <property type="component" value="Chromosome 2"/>
</dbReference>
<evidence type="ECO:0000313" key="4">
    <source>
        <dbReference type="EMBL" id="WJW69319.1"/>
    </source>
</evidence>
<feature type="region of interest" description="Disordered" evidence="1">
    <location>
        <begin position="1"/>
        <end position="38"/>
    </location>
</feature>
<reference evidence="3 5" key="1">
    <citation type="submission" date="2020-06" db="EMBL/GenBank/DDBJ databases">
        <title>Anoxygenic phototrophic Chloroflexota member uses a Type I reaction center.</title>
        <authorList>
            <person name="Tsuji J.M."/>
            <person name="Shaw N.A."/>
            <person name="Nagashima S."/>
            <person name="Venkiteswaran J."/>
            <person name="Schiff S.L."/>
            <person name="Hanada S."/>
            <person name="Tank M."/>
            <person name="Neufeld J.D."/>
        </authorList>
    </citation>
    <scope>NUCLEOTIDE SEQUENCE [LARGE SCALE GENOMIC DNA]</scope>
    <source>
        <strain evidence="3">L227-S17</strain>
    </source>
</reference>
<sequence>MNPNGFSKWPNPEESYVGRESAPTPMPEGYYSNSAPVNRPTYTPPQVAYPTPPQVYYQRAADYHRPVYPTQRIRHEYRYYYQRYNPHPSLAVRLLYFLFIGCWLGSIWLALAITMCITLIGLPLGVAMLFVTPRLYFL</sequence>
<proteinExistence type="predicted"/>
<feature type="transmembrane region" description="Helical" evidence="2">
    <location>
        <begin position="117"/>
        <end position="137"/>
    </location>
</feature>
<dbReference type="EMBL" id="JACATZ010000003">
    <property type="protein sequence ID" value="NWJ47407.1"/>
    <property type="molecule type" value="Genomic_DNA"/>
</dbReference>
<dbReference type="Proteomes" id="UP000521676">
    <property type="component" value="Unassembled WGS sequence"/>
</dbReference>
<protein>
    <submittedName>
        <fullName evidence="3">YccF domain-containing protein</fullName>
    </submittedName>
</protein>
<dbReference type="EMBL" id="CP128400">
    <property type="protein sequence ID" value="WJW69319.1"/>
    <property type="molecule type" value="Genomic_DNA"/>
</dbReference>
<dbReference type="RefSeq" id="WP_341471208.1">
    <property type="nucleotide sequence ID" value="NZ_CP128400.1"/>
</dbReference>
<reference evidence="4" key="2">
    <citation type="journal article" date="2024" name="Nature">
        <title>Anoxygenic phototroph of the Chloroflexota uses a type I reaction centre.</title>
        <authorList>
            <person name="Tsuji J.M."/>
            <person name="Shaw N.A."/>
            <person name="Nagashima S."/>
            <person name="Venkiteswaran J.J."/>
            <person name="Schiff S.L."/>
            <person name="Watanabe T."/>
            <person name="Fukui M."/>
            <person name="Hanada S."/>
            <person name="Tank M."/>
            <person name="Neufeld J.D."/>
        </authorList>
    </citation>
    <scope>NUCLEOTIDE SEQUENCE</scope>
    <source>
        <strain evidence="4">L227-S17</strain>
    </source>
</reference>
<evidence type="ECO:0000256" key="1">
    <source>
        <dbReference type="SAM" id="MobiDB-lite"/>
    </source>
</evidence>
<keyword evidence="2" id="KW-1133">Transmembrane helix</keyword>
<dbReference type="AlphaFoldDB" id="A0A8T7M5L4"/>
<keyword evidence="6" id="KW-1185">Reference proteome</keyword>
<evidence type="ECO:0000313" key="5">
    <source>
        <dbReference type="Proteomes" id="UP000521676"/>
    </source>
</evidence>
<evidence type="ECO:0000256" key="2">
    <source>
        <dbReference type="SAM" id="Phobius"/>
    </source>
</evidence>
<name>A0A8T7M5L4_9CHLR</name>
<accession>A0A8T7M5L4</accession>
<keyword evidence="2" id="KW-0812">Transmembrane</keyword>
<evidence type="ECO:0000313" key="6">
    <source>
        <dbReference type="Proteomes" id="UP001431572"/>
    </source>
</evidence>